<organism evidence="3 4">
    <name type="scientific">Oligella urethralis DNF00040</name>
    <dbReference type="NCBI Taxonomy" id="1401065"/>
    <lineage>
        <taxon>Bacteria</taxon>
        <taxon>Pseudomonadati</taxon>
        <taxon>Pseudomonadota</taxon>
        <taxon>Betaproteobacteria</taxon>
        <taxon>Burkholderiales</taxon>
        <taxon>Alcaligenaceae</taxon>
        <taxon>Oligella</taxon>
    </lineage>
</organism>
<dbReference type="RefSeq" id="WP_036557015.1">
    <property type="nucleotide sequence ID" value="NZ_JRNI01000002.1"/>
</dbReference>
<evidence type="ECO:0000259" key="2">
    <source>
        <dbReference type="Pfam" id="PF07331"/>
    </source>
</evidence>
<gene>
    <name evidence="3" type="ORF">HMPREF2130_00585</name>
</gene>
<feature type="transmembrane region" description="Helical" evidence="1">
    <location>
        <begin position="126"/>
        <end position="148"/>
    </location>
</feature>
<comment type="caution">
    <text evidence="3">The sequence shown here is derived from an EMBL/GenBank/DDBJ whole genome shotgun (WGS) entry which is preliminary data.</text>
</comment>
<dbReference type="Pfam" id="PF07331">
    <property type="entry name" value="TctB"/>
    <property type="match status" value="1"/>
</dbReference>
<protein>
    <recommendedName>
        <fullName evidence="2">DUF1468 domain-containing protein</fullName>
    </recommendedName>
</protein>
<feature type="transmembrane region" description="Helical" evidence="1">
    <location>
        <begin position="87"/>
        <end position="120"/>
    </location>
</feature>
<keyword evidence="4" id="KW-1185">Reference proteome</keyword>
<accession>A0A095ZDU3</accession>
<dbReference type="EMBL" id="JRNI01000002">
    <property type="protein sequence ID" value="KGF32566.1"/>
    <property type="molecule type" value="Genomic_DNA"/>
</dbReference>
<evidence type="ECO:0000256" key="1">
    <source>
        <dbReference type="SAM" id="Phobius"/>
    </source>
</evidence>
<feature type="transmembrane region" description="Helical" evidence="1">
    <location>
        <begin position="42"/>
        <end position="60"/>
    </location>
</feature>
<evidence type="ECO:0000313" key="3">
    <source>
        <dbReference type="EMBL" id="KGF32566.1"/>
    </source>
</evidence>
<keyword evidence="1" id="KW-1133">Transmembrane helix</keyword>
<keyword evidence="1" id="KW-0812">Transmembrane</keyword>
<feature type="domain" description="DUF1468" evidence="2">
    <location>
        <begin position="13"/>
        <end position="153"/>
    </location>
</feature>
<keyword evidence="1" id="KW-0472">Membrane</keyword>
<reference evidence="3 4" key="1">
    <citation type="submission" date="2014-07" db="EMBL/GenBank/DDBJ databases">
        <authorList>
            <person name="McCorrison J."/>
            <person name="Sanka R."/>
            <person name="Torralba M."/>
            <person name="Gillis M."/>
            <person name="Haft D.H."/>
            <person name="Methe B."/>
            <person name="Sutton G."/>
            <person name="Nelson K.E."/>
        </authorList>
    </citation>
    <scope>NUCLEOTIDE SEQUENCE [LARGE SCALE GENOMIC DNA]</scope>
    <source>
        <strain evidence="3 4">DNF00040</strain>
    </source>
</reference>
<proteinExistence type="predicted"/>
<evidence type="ECO:0000313" key="4">
    <source>
        <dbReference type="Proteomes" id="UP000029629"/>
    </source>
</evidence>
<dbReference type="eggNOG" id="ENOG5033ARK">
    <property type="taxonomic scope" value="Bacteria"/>
</dbReference>
<dbReference type="Proteomes" id="UP000029629">
    <property type="component" value="Unassembled WGS sequence"/>
</dbReference>
<dbReference type="InterPro" id="IPR009936">
    <property type="entry name" value="DUF1468"/>
</dbReference>
<dbReference type="AlphaFoldDB" id="A0A095ZDU3"/>
<sequence>MRFKVNRKELWSVLLMLILAVPTIVGSLNYQLGSLARMGPGYFPLILGCVLAFLALLLLFSPEPVETSINEGIEEHSLSLKEQVITWLIIIASVLAFILLGKYGGLIPATFVMCTLAAFADRRNSWFTNLMIGVVLTVVAVGLFRYGLQIQFPLFTWG</sequence>
<name>A0A095ZDU3_9BURK</name>